<organism evidence="8 9">
    <name type="scientific">Isachenkonia alkalipeptolytica</name>
    <dbReference type="NCBI Taxonomy" id="2565777"/>
    <lineage>
        <taxon>Bacteria</taxon>
        <taxon>Bacillati</taxon>
        <taxon>Bacillota</taxon>
        <taxon>Clostridia</taxon>
        <taxon>Eubacteriales</taxon>
        <taxon>Clostridiaceae</taxon>
        <taxon>Isachenkonia</taxon>
    </lineage>
</organism>
<feature type="transmembrane region" description="Helical" evidence="7">
    <location>
        <begin position="203"/>
        <end position="221"/>
    </location>
</feature>
<evidence type="ECO:0000256" key="3">
    <source>
        <dbReference type="ARBA" id="ARBA00022475"/>
    </source>
</evidence>
<name>A0AA43XID6_9CLOT</name>
<dbReference type="InterPro" id="IPR001991">
    <property type="entry name" value="Na-dicarboxylate_symporter"/>
</dbReference>
<proteinExistence type="predicted"/>
<dbReference type="PRINTS" id="PR00173">
    <property type="entry name" value="EDTRNSPORT"/>
</dbReference>
<keyword evidence="5 7" id="KW-1133">Transmembrane helix</keyword>
<feature type="transmembrane region" description="Helical" evidence="7">
    <location>
        <begin position="49"/>
        <end position="67"/>
    </location>
</feature>
<protein>
    <submittedName>
        <fullName evidence="8">Dicarboxylate/amino acid:cation symporter</fullName>
    </submittedName>
</protein>
<feature type="transmembrane region" description="Helical" evidence="7">
    <location>
        <begin position="21"/>
        <end position="43"/>
    </location>
</feature>
<dbReference type="Gene3D" id="1.10.3860.10">
    <property type="entry name" value="Sodium:dicarboxylate symporter"/>
    <property type="match status" value="1"/>
</dbReference>
<reference evidence="8 9" key="1">
    <citation type="submission" date="2019-04" db="EMBL/GenBank/DDBJ databases">
        <title>Isachenkonia alkalipeptolytica gen. nov. sp. nov. a new anaerobic, alkiliphilic organothrophic bacterium capable to reduce synthesized ferrihydrite isolated from a soda lake.</title>
        <authorList>
            <person name="Toshchakov S.V."/>
            <person name="Zavarzina D.G."/>
            <person name="Zhilina T.N."/>
            <person name="Kostrikina N.A."/>
            <person name="Kublanov I.V."/>
        </authorList>
    </citation>
    <scope>NUCLEOTIDE SEQUENCE [LARGE SCALE GENOMIC DNA]</scope>
    <source>
        <strain evidence="8 9">Z-1701</strain>
    </source>
</reference>
<dbReference type="AlphaFoldDB" id="A0AA43XID6"/>
<evidence type="ECO:0000256" key="1">
    <source>
        <dbReference type="ARBA" id="ARBA00004651"/>
    </source>
</evidence>
<dbReference type="Pfam" id="PF00375">
    <property type="entry name" value="SDF"/>
    <property type="match status" value="1"/>
</dbReference>
<keyword evidence="6 7" id="KW-0472">Membrane</keyword>
<keyword evidence="9" id="KW-1185">Reference proteome</keyword>
<feature type="transmembrane region" description="Helical" evidence="7">
    <location>
        <begin position="87"/>
        <end position="107"/>
    </location>
</feature>
<dbReference type="GO" id="GO:0005886">
    <property type="term" value="C:plasma membrane"/>
    <property type="evidence" value="ECO:0007669"/>
    <property type="project" value="UniProtKB-SubCell"/>
</dbReference>
<keyword evidence="3" id="KW-1003">Cell membrane</keyword>
<dbReference type="Proteomes" id="UP000449710">
    <property type="component" value="Unassembled WGS sequence"/>
</dbReference>
<evidence type="ECO:0000256" key="7">
    <source>
        <dbReference type="SAM" id="Phobius"/>
    </source>
</evidence>
<gene>
    <name evidence="8" type="ORF">ISALK_02570</name>
</gene>
<comment type="caution">
    <text evidence="8">The sequence shown here is derived from an EMBL/GenBank/DDBJ whole genome shotgun (WGS) entry which is preliminary data.</text>
</comment>
<dbReference type="SUPFAM" id="SSF118215">
    <property type="entry name" value="Proton glutamate symport protein"/>
    <property type="match status" value="1"/>
</dbReference>
<evidence type="ECO:0000313" key="9">
    <source>
        <dbReference type="Proteomes" id="UP000449710"/>
    </source>
</evidence>
<evidence type="ECO:0000256" key="2">
    <source>
        <dbReference type="ARBA" id="ARBA00022448"/>
    </source>
</evidence>
<dbReference type="PANTHER" id="PTHR42865:SF7">
    <property type="entry name" value="PROTON_GLUTAMATE-ASPARTATE SYMPORTER"/>
    <property type="match status" value="1"/>
</dbReference>
<accession>A0AA43XID6</accession>
<dbReference type="GO" id="GO:0015293">
    <property type="term" value="F:symporter activity"/>
    <property type="evidence" value="ECO:0007669"/>
    <property type="project" value="UniProtKB-KW"/>
</dbReference>
<keyword evidence="4 7" id="KW-0812">Transmembrane</keyword>
<feature type="transmembrane region" description="Helical" evidence="7">
    <location>
        <begin position="372"/>
        <end position="389"/>
    </location>
</feature>
<dbReference type="InterPro" id="IPR036458">
    <property type="entry name" value="Na:dicarbo_symporter_sf"/>
</dbReference>
<evidence type="ECO:0000256" key="6">
    <source>
        <dbReference type="ARBA" id="ARBA00023136"/>
    </source>
</evidence>
<evidence type="ECO:0000313" key="8">
    <source>
        <dbReference type="EMBL" id="NBG87378.1"/>
    </source>
</evidence>
<feature type="transmembrane region" description="Helical" evidence="7">
    <location>
        <begin position="150"/>
        <end position="167"/>
    </location>
</feature>
<dbReference type="PANTHER" id="PTHR42865">
    <property type="entry name" value="PROTON/GLUTAMATE-ASPARTATE SYMPORTER"/>
    <property type="match status" value="1"/>
</dbReference>
<keyword evidence="2" id="KW-0813">Transport</keyword>
<dbReference type="EMBL" id="SUMG01000002">
    <property type="protein sequence ID" value="NBG87378.1"/>
    <property type="molecule type" value="Genomic_DNA"/>
</dbReference>
<evidence type="ECO:0000256" key="4">
    <source>
        <dbReference type="ARBA" id="ARBA00022692"/>
    </source>
</evidence>
<feature type="transmembrane region" description="Helical" evidence="7">
    <location>
        <begin position="227"/>
        <end position="249"/>
    </location>
</feature>
<evidence type="ECO:0000256" key="5">
    <source>
        <dbReference type="ARBA" id="ARBA00022989"/>
    </source>
</evidence>
<comment type="subcellular location">
    <subcellularLocation>
        <location evidence="1">Cell membrane</location>
        <topology evidence="1">Multi-pass membrane protein</topology>
    </subcellularLocation>
</comment>
<sequence>MFMANQQGFFKRYLSIPFIQRMGIAFVLGIIVGLIVGEPITVIEPLGTLFLRLLQMVVIPIVIFTLITAMKKLTPNQLGRVGGQTLVLYILTTAIAIVIGLTMANLFSPGTGLTLPGDFTMDPSEAPGMIDVFLNLVPSNVFRAMADAEILQVLVFAIIFGIGMAFLRETATPEIQKGVDTIFSITETGSEVMFKIVRGVMEYGVIGVFALLATTFGNAGPEALVDFGILIAAFVIGVALHIFLVYGLILNTLILKKSPLRFLSGAKEALLMAFATRSSAGVLPITMKTAEDNLKIDESIYSFTLPLGATINMDGTAMYQGVAAIFAANLIGESLSLAQQLTIVTTTVLASIGTAGVPGAGLIMLSMVLTQLGLPLGVVAFVAGVDPILDAFRTMNNIAGDLSVTSVVAKWNNKIDLNAGAWVGEAEKIPVDTKKKE</sequence>